<dbReference type="PANTHER" id="PTHR30579">
    <property type="entry name" value="TRANSCRIPTIONAL REGULATOR"/>
    <property type="match status" value="1"/>
</dbReference>
<comment type="function">
    <text evidence="5">Transcriptional regulator of the ttuABCDE tartrate utilization operon.</text>
</comment>
<protein>
    <recommendedName>
        <fullName evidence="6">HTH-type transcriptional regulator TtuA</fullName>
    </recommendedName>
    <alternativeName>
        <fullName evidence="7">Tartrate utilization transcriptional regulator</fullName>
    </alternativeName>
</protein>
<dbReference type="InterPro" id="IPR036390">
    <property type="entry name" value="WH_DNA-bd_sf"/>
</dbReference>
<dbReference type="FunFam" id="1.10.10.10:FF:000001">
    <property type="entry name" value="LysR family transcriptional regulator"/>
    <property type="match status" value="1"/>
</dbReference>
<comment type="caution">
    <text evidence="9">The sequence shown here is derived from an EMBL/GenBank/DDBJ whole genome shotgun (WGS) entry which is preliminary data.</text>
</comment>
<dbReference type="Gene3D" id="3.40.190.10">
    <property type="entry name" value="Periplasmic binding protein-like II"/>
    <property type="match status" value="2"/>
</dbReference>
<keyword evidence="10" id="KW-1185">Reference proteome</keyword>
<keyword evidence="4" id="KW-0804">Transcription</keyword>
<dbReference type="Pfam" id="PF03466">
    <property type="entry name" value="LysR_substrate"/>
    <property type="match status" value="1"/>
</dbReference>
<evidence type="ECO:0000313" key="10">
    <source>
        <dbReference type="Proteomes" id="UP000310754"/>
    </source>
</evidence>
<dbReference type="PROSITE" id="PS50931">
    <property type="entry name" value="HTH_LYSR"/>
    <property type="match status" value="1"/>
</dbReference>
<feature type="domain" description="HTH lysR-type" evidence="8">
    <location>
        <begin position="4"/>
        <end position="61"/>
    </location>
</feature>
<evidence type="ECO:0000256" key="2">
    <source>
        <dbReference type="ARBA" id="ARBA00023015"/>
    </source>
</evidence>
<comment type="similarity">
    <text evidence="1">Belongs to the LysR transcriptional regulatory family.</text>
</comment>
<dbReference type="PRINTS" id="PR00039">
    <property type="entry name" value="HTHLYSR"/>
</dbReference>
<evidence type="ECO:0000259" key="8">
    <source>
        <dbReference type="PROSITE" id="PS50931"/>
    </source>
</evidence>
<dbReference type="GO" id="GO:0003677">
    <property type="term" value="F:DNA binding"/>
    <property type="evidence" value="ECO:0007669"/>
    <property type="project" value="UniProtKB-KW"/>
</dbReference>
<dbReference type="AlphaFoldDB" id="A0A4V3W7Z3"/>
<dbReference type="InterPro" id="IPR036388">
    <property type="entry name" value="WH-like_DNA-bd_sf"/>
</dbReference>
<dbReference type="SUPFAM" id="SSF53850">
    <property type="entry name" value="Periplasmic binding protein-like II"/>
    <property type="match status" value="1"/>
</dbReference>
<evidence type="ECO:0000256" key="6">
    <source>
        <dbReference type="ARBA" id="ARBA00067332"/>
    </source>
</evidence>
<dbReference type="Pfam" id="PF00126">
    <property type="entry name" value="HTH_1"/>
    <property type="match status" value="1"/>
</dbReference>
<name>A0A4V3W7Z3_9HYPH</name>
<evidence type="ECO:0000256" key="1">
    <source>
        <dbReference type="ARBA" id="ARBA00009437"/>
    </source>
</evidence>
<evidence type="ECO:0000256" key="4">
    <source>
        <dbReference type="ARBA" id="ARBA00023163"/>
    </source>
</evidence>
<dbReference type="SUPFAM" id="SSF46785">
    <property type="entry name" value="Winged helix' DNA-binding domain"/>
    <property type="match status" value="1"/>
</dbReference>
<keyword evidence="3" id="KW-0238">DNA-binding</keyword>
<evidence type="ECO:0000313" key="9">
    <source>
        <dbReference type="EMBL" id="THF49222.1"/>
    </source>
</evidence>
<dbReference type="EMBL" id="SSOA01000006">
    <property type="protein sequence ID" value="THF49222.1"/>
    <property type="molecule type" value="Genomic_DNA"/>
</dbReference>
<accession>A0A4V3W7Z3</accession>
<evidence type="ECO:0000256" key="5">
    <source>
        <dbReference type="ARBA" id="ARBA00054626"/>
    </source>
</evidence>
<dbReference type="InterPro" id="IPR000847">
    <property type="entry name" value="LysR_HTH_N"/>
</dbReference>
<dbReference type="Gene3D" id="1.10.10.10">
    <property type="entry name" value="Winged helix-like DNA-binding domain superfamily/Winged helix DNA-binding domain"/>
    <property type="match status" value="1"/>
</dbReference>
<keyword evidence="2" id="KW-0805">Transcription regulation</keyword>
<evidence type="ECO:0000256" key="3">
    <source>
        <dbReference type="ARBA" id="ARBA00023125"/>
    </source>
</evidence>
<dbReference type="InterPro" id="IPR005119">
    <property type="entry name" value="LysR_subst-bd"/>
</dbReference>
<dbReference type="Proteomes" id="UP000310754">
    <property type="component" value="Unassembled WGS sequence"/>
</dbReference>
<evidence type="ECO:0000256" key="7">
    <source>
        <dbReference type="ARBA" id="ARBA00083243"/>
    </source>
</evidence>
<proteinExistence type="inferred from homology"/>
<gene>
    <name evidence="9" type="ORF">E6C51_12585</name>
</gene>
<dbReference type="RefSeq" id="WP_146937955.1">
    <property type="nucleotide sequence ID" value="NZ_SSOA01000006.1"/>
</dbReference>
<organism evidence="9 10">
    <name type="scientific">Allorhizobium terrae</name>
    <dbReference type="NCBI Taxonomy" id="1848972"/>
    <lineage>
        <taxon>Bacteria</taxon>
        <taxon>Pseudomonadati</taxon>
        <taxon>Pseudomonadota</taxon>
        <taxon>Alphaproteobacteria</taxon>
        <taxon>Hyphomicrobiales</taxon>
        <taxon>Rhizobiaceae</taxon>
        <taxon>Rhizobium/Agrobacterium group</taxon>
        <taxon>Allorhizobium</taxon>
    </lineage>
</organism>
<dbReference type="PANTHER" id="PTHR30579:SF7">
    <property type="entry name" value="HTH-TYPE TRANSCRIPTIONAL REGULATOR LRHA-RELATED"/>
    <property type="match status" value="1"/>
</dbReference>
<dbReference type="GO" id="GO:0003700">
    <property type="term" value="F:DNA-binding transcription factor activity"/>
    <property type="evidence" value="ECO:0007669"/>
    <property type="project" value="InterPro"/>
</dbReference>
<reference evidence="9 10" key="1">
    <citation type="submission" date="2019-04" db="EMBL/GenBank/DDBJ databases">
        <title>Rhizobium terrae sp. nov., isolated from a paddy soil.</title>
        <authorList>
            <person name="Lin S.-Y."/>
            <person name="Hameed A."/>
            <person name="Huang H.-I."/>
            <person name="Young C.-C."/>
        </authorList>
    </citation>
    <scope>NUCLEOTIDE SEQUENCE [LARGE SCALE GENOMIC DNA]</scope>
    <source>
        <strain evidence="9 10">CC-HIH110</strain>
    </source>
</reference>
<dbReference type="InterPro" id="IPR050176">
    <property type="entry name" value="LTTR"/>
</dbReference>
<sequence length="283" mass="30660">MLILDTEAVLTFVLVSEQKSFTKAAYILNSTQSAVSARLRRLEEQLGTRLIERSTRSIKLSSAGEAFLQPARDFLEAHHKATAVFSVERPHVKVGISHHLVGPDVSHILCHLTHKDPELLVSLSIDGSQGLMARYDEGDLDAVFLLRHSATRRHGETIGTARFGWFGDVKLRRLTDGPVPLVTHPPGCNMRAMAIAALDEANIAWRESFIGVSAASLRSAILAGFGVAALSFSATQEDLTEVGESLGLPALPERDIVLFSQIGSHRARQGLDIIKSAVSVLGD</sequence>